<dbReference type="AlphaFoldDB" id="A0A4R6NG34"/>
<gene>
    <name evidence="1" type="ORF">DFR39_101709</name>
</gene>
<evidence type="ECO:0000313" key="2">
    <source>
        <dbReference type="Proteomes" id="UP000295357"/>
    </source>
</evidence>
<organism evidence="1 2">
    <name type="scientific">Roseateles asaccharophilus</name>
    <dbReference type="NCBI Taxonomy" id="582607"/>
    <lineage>
        <taxon>Bacteria</taxon>
        <taxon>Pseudomonadati</taxon>
        <taxon>Pseudomonadota</taxon>
        <taxon>Betaproteobacteria</taxon>
        <taxon>Burkholderiales</taxon>
        <taxon>Sphaerotilaceae</taxon>
        <taxon>Roseateles</taxon>
    </lineage>
</organism>
<keyword evidence="2" id="KW-1185">Reference proteome</keyword>
<dbReference type="Pfam" id="PF11136">
    <property type="entry name" value="DUF2889"/>
    <property type="match status" value="1"/>
</dbReference>
<sequence>MSLLNPVAERRLLHRRAIDVQVFAREDGLFDVEATLQDIKTRDIALASGLRRAGEPVHDMLLRLVVDRALNVLAATSTTMGMPYPGYCGEHGDAYAGLAGLNLLKGFRAGVKERLAGTRACTHLTELSQVLPTAVIQAFAGVVLDTQEGDTGTGRAPFQIDKCHALRSDGPVVQTHYPRWYRPAPAAALTTSPS</sequence>
<dbReference type="OrthoDB" id="6862397at2"/>
<name>A0A4R6NG34_9BURK</name>
<accession>A0A4R6NG34</accession>
<protein>
    <submittedName>
        <fullName evidence="1">DUF2889 family protein</fullName>
    </submittedName>
</protein>
<comment type="caution">
    <text evidence="1">The sequence shown here is derived from an EMBL/GenBank/DDBJ whole genome shotgun (WGS) entry which is preliminary data.</text>
</comment>
<reference evidence="1 2" key="1">
    <citation type="submission" date="2019-03" db="EMBL/GenBank/DDBJ databases">
        <title>Genomic Encyclopedia of Type Strains, Phase IV (KMG-IV): sequencing the most valuable type-strain genomes for metagenomic binning, comparative biology and taxonomic classification.</title>
        <authorList>
            <person name="Goeker M."/>
        </authorList>
    </citation>
    <scope>NUCLEOTIDE SEQUENCE [LARGE SCALE GENOMIC DNA]</scope>
    <source>
        <strain evidence="1 2">DSM 25082</strain>
    </source>
</reference>
<proteinExistence type="predicted"/>
<dbReference type="InterPro" id="IPR021312">
    <property type="entry name" value="DUF2889"/>
</dbReference>
<dbReference type="Proteomes" id="UP000295357">
    <property type="component" value="Unassembled WGS sequence"/>
</dbReference>
<evidence type="ECO:0000313" key="1">
    <source>
        <dbReference type="EMBL" id="TDP13234.1"/>
    </source>
</evidence>
<dbReference type="EMBL" id="SNXE01000001">
    <property type="protein sequence ID" value="TDP13234.1"/>
    <property type="molecule type" value="Genomic_DNA"/>
</dbReference>
<dbReference type="RefSeq" id="WP_133602132.1">
    <property type="nucleotide sequence ID" value="NZ_JAUFPJ010000001.1"/>
</dbReference>